<reference evidence="2 3" key="1">
    <citation type="journal article" date="2014" name="Mol. Biol. Evol.">
        <title>Massive expansion of Ubiquitination-related gene families within the Chlamydiae.</title>
        <authorList>
            <person name="Domman D."/>
            <person name="Collingro A."/>
            <person name="Lagkouvardos I."/>
            <person name="Gehre L."/>
            <person name="Weinmaier T."/>
            <person name="Rattei T."/>
            <person name="Subtil A."/>
            <person name="Horn M."/>
        </authorList>
    </citation>
    <scope>NUCLEOTIDE SEQUENCE [LARGE SCALE GENOMIC DNA]</scope>
    <source>
        <strain evidence="2 3">OEW1</strain>
    </source>
</reference>
<dbReference type="RefSeq" id="WP_013924575.1">
    <property type="nucleotide sequence ID" value="NZ_JSAM01000016.1"/>
</dbReference>
<evidence type="ECO:0000256" key="1">
    <source>
        <dbReference type="SAM" id="MobiDB-lite"/>
    </source>
</evidence>
<dbReference type="Proteomes" id="UP000031307">
    <property type="component" value="Unassembled WGS sequence"/>
</dbReference>
<dbReference type="PATRIC" id="fig|83552.4.peg.258"/>
<comment type="caution">
    <text evidence="2">The sequence shown here is derived from an EMBL/GenBank/DDBJ whole genome shotgun (WGS) entry which is preliminary data.</text>
</comment>
<feature type="region of interest" description="Disordered" evidence="1">
    <location>
        <begin position="41"/>
        <end position="66"/>
    </location>
</feature>
<evidence type="ECO:0000313" key="2">
    <source>
        <dbReference type="EMBL" id="KIA78531.1"/>
    </source>
</evidence>
<organism evidence="2 3">
    <name type="scientific">Parachlamydia acanthamoebae</name>
    <dbReference type="NCBI Taxonomy" id="83552"/>
    <lineage>
        <taxon>Bacteria</taxon>
        <taxon>Pseudomonadati</taxon>
        <taxon>Chlamydiota</taxon>
        <taxon>Chlamydiia</taxon>
        <taxon>Parachlamydiales</taxon>
        <taxon>Parachlamydiaceae</taxon>
        <taxon>Parachlamydia</taxon>
    </lineage>
</organism>
<proteinExistence type="predicted"/>
<sequence length="79" mass="9516">MRLVDNRYPYPLWDPNKDSHKNELQKKNIKVEKTNNVFQNMKNQITTKNEFAPREETNEERRPAGIKHILCLKPRPIEE</sequence>
<accession>A0A0C1C526</accession>
<dbReference type="EMBL" id="JSAM01000016">
    <property type="protein sequence ID" value="KIA78531.1"/>
    <property type="molecule type" value="Genomic_DNA"/>
</dbReference>
<feature type="compositionally biased region" description="Basic and acidic residues" evidence="1">
    <location>
        <begin position="51"/>
        <end position="63"/>
    </location>
</feature>
<protein>
    <submittedName>
        <fullName evidence="2">Uncharacterized protein</fullName>
    </submittedName>
</protein>
<gene>
    <name evidence="2" type="ORF">DB43_DV00060</name>
</gene>
<name>A0A0C1C526_9BACT</name>
<feature type="region of interest" description="Disordered" evidence="1">
    <location>
        <begin position="1"/>
        <end position="23"/>
    </location>
</feature>
<evidence type="ECO:0000313" key="3">
    <source>
        <dbReference type="Proteomes" id="UP000031307"/>
    </source>
</evidence>
<dbReference type="AlphaFoldDB" id="A0A0C1C526"/>